<accession>A0A2X3BEV7</accession>
<gene>
    <name evidence="2" type="ORF">NCTC13102_00771</name>
</gene>
<sequence>MKNNTTKTWHDIWAGKNAQINKNTEANKILEQLFVLTGFDSKSSSAISVENYRKFVSETFKWADLQTCDSLYEVGCGAGVFLYAMELEKALMGGGQQQMNSGFARLGGIDYAKNLCAIAQSVLPHAHIVQMQAKDFDTNPQYDCVASFSVFHYFENLNYAKEVIYKMIAKAKKKVLFLDILDSKKRDEDKSYKIKAYGEEEYKKLYEGETKHLYYEKSFFREIAHDLNLKCDIKDQNITGYKNSSFRFNCAISKEKL</sequence>
<dbReference type="RefSeq" id="WP_112058475.1">
    <property type="nucleotide sequence ID" value="NZ_UAWL01000006.1"/>
</dbReference>
<dbReference type="AlphaFoldDB" id="A0A2X3BEV7"/>
<proteinExistence type="predicted"/>
<protein>
    <recommendedName>
        <fullName evidence="1">Methyltransferase type 11 domain-containing protein</fullName>
    </recommendedName>
</protein>
<dbReference type="Proteomes" id="UP000250166">
    <property type="component" value="Unassembled WGS sequence"/>
</dbReference>
<reference evidence="2 3" key="1">
    <citation type="submission" date="2018-06" db="EMBL/GenBank/DDBJ databases">
        <authorList>
            <consortium name="Pathogen Informatics"/>
            <person name="Doyle S."/>
        </authorList>
    </citation>
    <scope>NUCLEOTIDE SEQUENCE [LARGE SCALE GENOMIC DNA]</scope>
    <source>
        <strain evidence="2 3">NCTC13102</strain>
    </source>
</reference>
<feature type="domain" description="Methyltransferase type 11" evidence="1">
    <location>
        <begin position="73"/>
        <end position="165"/>
    </location>
</feature>
<dbReference type="InterPro" id="IPR013216">
    <property type="entry name" value="Methyltransf_11"/>
</dbReference>
<dbReference type="SUPFAM" id="SSF53335">
    <property type="entry name" value="S-adenosyl-L-methionine-dependent methyltransferases"/>
    <property type="match status" value="1"/>
</dbReference>
<dbReference type="InterPro" id="IPR029063">
    <property type="entry name" value="SAM-dependent_MTases_sf"/>
</dbReference>
<dbReference type="Pfam" id="PF08241">
    <property type="entry name" value="Methyltransf_11"/>
    <property type="match status" value="1"/>
</dbReference>
<evidence type="ECO:0000259" key="1">
    <source>
        <dbReference type="Pfam" id="PF08241"/>
    </source>
</evidence>
<dbReference type="EMBL" id="UAWL01000006">
    <property type="protein sequence ID" value="SQB98314.1"/>
    <property type="molecule type" value="Genomic_DNA"/>
</dbReference>
<name>A0A2X3BEV7_9HELI</name>
<evidence type="ECO:0000313" key="2">
    <source>
        <dbReference type="EMBL" id="SQB98314.1"/>
    </source>
</evidence>
<dbReference type="Gene3D" id="3.40.50.150">
    <property type="entry name" value="Vaccinia Virus protein VP39"/>
    <property type="match status" value="1"/>
</dbReference>
<dbReference type="GO" id="GO:0008757">
    <property type="term" value="F:S-adenosylmethionine-dependent methyltransferase activity"/>
    <property type="evidence" value="ECO:0007669"/>
    <property type="project" value="InterPro"/>
</dbReference>
<organism evidence="2 3">
    <name type="scientific">Helicobacter fennelliae</name>
    <dbReference type="NCBI Taxonomy" id="215"/>
    <lineage>
        <taxon>Bacteria</taxon>
        <taxon>Pseudomonadati</taxon>
        <taxon>Campylobacterota</taxon>
        <taxon>Epsilonproteobacteria</taxon>
        <taxon>Campylobacterales</taxon>
        <taxon>Helicobacteraceae</taxon>
        <taxon>Helicobacter</taxon>
    </lineage>
</organism>
<evidence type="ECO:0000313" key="3">
    <source>
        <dbReference type="Proteomes" id="UP000250166"/>
    </source>
</evidence>